<feature type="region of interest" description="Disordered" evidence="1">
    <location>
        <begin position="87"/>
        <end position="106"/>
    </location>
</feature>
<accession>A0A9W9I0Z0</accession>
<sequence>MITVLVAATLALPRVGVLVLVLGLGLAGGAVINAPAPGQPLQGDAHVLDLLVVEDLRLAEGLAPDVATRALWTSTAMFPLPATAANLPDAESGPRSGSNGHAPLKLTVTCRGPAPRKVLPKGILKAHRSNPRIQRNVELGREVAVAAGVVAADEAVAAGAVAVEGAGVAKRHLVWGIISVCNSIFCNNSMYDNGMNILDTPEFLAF</sequence>
<organism evidence="2 3">
    <name type="scientific">Penicillium capsulatum</name>
    <dbReference type="NCBI Taxonomy" id="69766"/>
    <lineage>
        <taxon>Eukaryota</taxon>
        <taxon>Fungi</taxon>
        <taxon>Dikarya</taxon>
        <taxon>Ascomycota</taxon>
        <taxon>Pezizomycotina</taxon>
        <taxon>Eurotiomycetes</taxon>
        <taxon>Eurotiomycetidae</taxon>
        <taxon>Eurotiales</taxon>
        <taxon>Aspergillaceae</taxon>
        <taxon>Penicillium</taxon>
    </lineage>
</organism>
<proteinExistence type="predicted"/>
<gene>
    <name evidence="2" type="ORF">N7492_006878</name>
</gene>
<dbReference type="Proteomes" id="UP001146351">
    <property type="component" value="Unassembled WGS sequence"/>
</dbReference>
<reference evidence="2" key="1">
    <citation type="submission" date="2022-11" db="EMBL/GenBank/DDBJ databases">
        <authorList>
            <person name="Petersen C."/>
        </authorList>
    </citation>
    <scope>NUCLEOTIDE SEQUENCE</scope>
    <source>
        <strain evidence="2">IBT 21917</strain>
    </source>
</reference>
<comment type="caution">
    <text evidence="2">The sequence shown here is derived from an EMBL/GenBank/DDBJ whole genome shotgun (WGS) entry which is preliminary data.</text>
</comment>
<evidence type="ECO:0000256" key="1">
    <source>
        <dbReference type="SAM" id="MobiDB-lite"/>
    </source>
</evidence>
<evidence type="ECO:0000313" key="2">
    <source>
        <dbReference type="EMBL" id="KAJ5161486.1"/>
    </source>
</evidence>
<protein>
    <submittedName>
        <fullName evidence="2">Uncharacterized protein</fullName>
    </submittedName>
</protein>
<evidence type="ECO:0000313" key="3">
    <source>
        <dbReference type="Proteomes" id="UP001146351"/>
    </source>
</evidence>
<dbReference type="EMBL" id="JAPQKO010000005">
    <property type="protein sequence ID" value="KAJ5161486.1"/>
    <property type="molecule type" value="Genomic_DNA"/>
</dbReference>
<keyword evidence="3" id="KW-1185">Reference proteome</keyword>
<reference evidence="2" key="2">
    <citation type="journal article" date="2023" name="IMA Fungus">
        <title>Comparative genomic study of the Penicillium genus elucidates a diverse pangenome and 15 lateral gene transfer events.</title>
        <authorList>
            <person name="Petersen C."/>
            <person name="Sorensen T."/>
            <person name="Nielsen M.R."/>
            <person name="Sondergaard T.E."/>
            <person name="Sorensen J.L."/>
            <person name="Fitzpatrick D.A."/>
            <person name="Frisvad J.C."/>
            <person name="Nielsen K.L."/>
        </authorList>
    </citation>
    <scope>NUCLEOTIDE SEQUENCE</scope>
    <source>
        <strain evidence="2">IBT 21917</strain>
    </source>
</reference>
<dbReference type="AlphaFoldDB" id="A0A9W9I0Z0"/>
<name>A0A9W9I0Z0_9EURO</name>